<feature type="domain" description="OmpA-like" evidence="2">
    <location>
        <begin position="1"/>
        <end position="24"/>
    </location>
</feature>
<sequence length="165" mass="18941">MNTNNEEGALEKNRRVEIYVKTKQLFELGERPTEDQIDNRTSLRSNQHSETISGVLENNWKSHKDFELLVFKNHTMQWTLPQRLHNTADPGYEAKLISVHHVPTGGSPNFFDKEDLNAASDGKVKATIKDNSQVNQSYVYIIKFTISHNGVTRKYTIDPKLKINS</sequence>
<accession>A0A9X1U4A3</accession>
<dbReference type="PROSITE" id="PS51123">
    <property type="entry name" value="OMPA_2"/>
    <property type="match status" value="1"/>
</dbReference>
<organism evidence="3 4">
    <name type="scientific">Aequorivita vitellina</name>
    <dbReference type="NCBI Taxonomy" id="2874475"/>
    <lineage>
        <taxon>Bacteria</taxon>
        <taxon>Pseudomonadati</taxon>
        <taxon>Bacteroidota</taxon>
        <taxon>Flavobacteriia</taxon>
        <taxon>Flavobacteriales</taxon>
        <taxon>Flavobacteriaceae</taxon>
        <taxon>Aequorivita</taxon>
    </lineage>
</organism>
<evidence type="ECO:0000256" key="1">
    <source>
        <dbReference type="PROSITE-ProRule" id="PRU00473"/>
    </source>
</evidence>
<keyword evidence="4" id="KW-1185">Reference proteome</keyword>
<comment type="caution">
    <text evidence="3">The sequence shown here is derived from an EMBL/GenBank/DDBJ whole genome shotgun (WGS) entry which is preliminary data.</text>
</comment>
<gene>
    <name evidence="3" type="ORF">K8089_13690</name>
</gene>
<reference evidence="3" key="1">
    <citation type="submission" date="2021-09" db="EMBL/GenBank/DDBJ databases">
        <title>Genome of Aequorivita sp. strain F47161.</title>
        <authorList>
            <person name="Wang Y."/>
        </authorList>
    </citation>
    <scope>NUCLEOTIDE SEQUENCE</scope>
    <source>
        <strain evidence="3">F47161</strain>
    </source>
</reference>
<evidence type="ECO:0000313" key="4">
    <source>
        <dbReference type="Proteomes" id="UP001139461"/>
    </source>
</evidence>
<dbReference type="InterPro" id="IPR006665">
    <property type="entry name" value="OmpA-like"/>
</dbReference>
<dbReference type="EMBL" id="JAIRBA010000032">
    <property type="protein sequence ID" value="MCG2420077.1"/>
    <property type="molecule type" value="Genomic_DNA"/>
</dbReference>
<protein>
    <recommendedName>
        <fullName evidence="2">OmpA-like domain-containing protein</fullName>
    </recommendedName>
</protein>
<dbReference type="RefSeq" id="WP_237603860.1">
    <property type="nucleotide sequence ID" value="NZ_JAIRBA010000032.1"/>
</dbReference>
<dbReference type="AlphaFoldDB" id="A0A9X1U4A3"/>
<evidence type="ECO:0000259" key="2">
    <source>
        <dbReference type="PROSITE" id="PS51123"/>
    </source>
</evidence>
<keyword evidence="1" id="KW-0472">Membrane</keyword>
<proteinExistence type="predicted"/>
<dbReference type="GO" id="GO:0016020">
    <property type="term" value="C:membrane"/>
    <property type="evidence" value="ECO:0007669"/>
    <property type="project" value="UniProtKB-UniRule"/>
</dbReference>
<evidence type="ECO:0000313" key="3">
    <source>
        <dbReference type="EMBL" id="MCG2420077.1"/>
    </source>
</evidence>
<name>A0A9X1U4A3_9FLAO</name>
<dbReference type="Proteomes" id="UP001139461">
    <property type="component" value="Unassembled WGS sequence"/>
</dbReference>